<evidence type="ECO:0000313" key="6">
    <source>
        <dbReference type="Proteomes" id="UP000507245"/>
    </source>
</evidence>
<evidence type="ECO:0000313" key="4">
    <source>
        <dbReference type="EMBL" id="CAB4320321.1"/>
    </source>
</evidence>
<dbReference type="EMBL" id="CAEKDK010000008">
    <property type="protein sequence ID" value="CAB4289959.1"/>
    <property type="molecule type" value="Genomic_DNA"/>
</dbReference>
<gene>
    <name evidence="2" type="ORF">CURHAP_LOCUS33522</name>
    <name evidence="3" type="ORF">CURHAP_LOCUS49730</name>
    <name evidence="4" type="ORF">ORAREDHAP_LOCUS49047</name>
</gene>
<proteinExistence type="predicted"/>
<feature type="region of interest" description="Disordered" evidence="1">
    <location>
        <begin position="1"/>
        <end position="26"/>
    </location>
</feature>
<sequence>MGVSDSDFDDRIRLTRPSPQAGANRRVSCTAARESLDKIKVCLIRRWFGRSRSLFAKKNVRYGHLA</sequence>
<dbReference type="EMBL" id="CAEKDK010000005">
    <property type="protein sequence ID" value="CAB4280627.1"/>
    <property type="molecule type" value="Genomic_DNA"/>
</dbReference>
<dbReference type="EMBL" id="CAEKKB010000008">
    <property type="protein sequence ID" value="CAB4320321.1"/>
    <property type="molecule type" value="Genomic_DNA"/>
</dbReference>
<name>A0A6J5VLF5_PRUAR</name>
<accession>A0A6J5VLF5</accession>
<evidence type="ECO:0000313" key="2">
    <source>
        <dbReference type="EMBL" id="CAB4280627.1"/>
    </source>
</evidence>
<organism evidence="3 5">
    <name type="scientific">Prunus armeniaca</name>
    <name type="common">Apricot</name>
    <name type="synonym">Armeniaca vulgaris</name>
    <dbReference type="NCBI Taxonomy" id="36596"/>
    <lineage>
        <taxon>Eukaryota</taxon>
        <taxon>Viridiplantae</taxon>
        <taxon>Streptophyta</taxon>
        <taxon>Embryophyta</taxon>
        <taxon>Tracheophyta</taxon>
        <taxon>Spermatophyta</taxon>
        <taxon>Magnoliopsida</taxon>
        <taxon>eudicotyledons</taxon>
        <taxon>Gunneridae</taxon>
        <taxon>Pentapetalae</taxon>
        <taxon>rosids</taxon>
        <taxon>fabids</taxon>
        <taxon>Rosales</taxon>
        <taxon>Rosaceae</taxon>
        <taxon>Amygdaloideae</taxon>
        <taxon>Amygdaleae</taxon>
        <taxon>Prunus</taxon>
    </lineage>
</organism>
<evidence type="ECO:0000256" key="1">
    <source>
        <dbReference type="SAM" id="MobiDB-lite"/>
    </source>
</evidence>
<protein>
    <submittedName>
        <fullName evidence="3">Uncharacterized protein</fullName>
    </submittedName>
</protein>
<dbReference type="OrthoDB" id="1980959at2759"/>
<keyword evidence="6" id="KW-1185">Reference proteome</keyword>
<dbReference type="Proteomes" id="UP000507245">
    <property type="component" value="Unassembled WGS sequence"/>
</dbReference>
<dbReference type="Proteomes" id="UP000507222">
    <property type="component" value="Unassembled WGS sequence"/>
</dbReference>
<evidence type="ECO:0000313" key="5">
    <source>
        <dbReference type="Proteomes" id="UP000507222"/>
    </source>
</evidence>
<reference evidence="6" key="1">
    <citation type="journal article" date="2020" name="Genome Biol.">
        <title>Gamete binning: chromosome-level and haplotype-resolved genome assembly enabled by high-throughput single-cell sequencing of gamete genomes.</title>
        <authorList>
            <person name="Campoy J.A."/>
            <person name="Sun H."/>
            <person name="Goel M."/>
            <person name="Jiao W.-B."/>
            <person name="Folz-Donahue K."/>
            <person name="Wang N."/>
            <person name="Rubio M."/>
            <person name="Liu C."/>
            <person name="Kukat C."/>
            <person name="Ruiz D."/>
            <person name="Huettel B."/>
            <person name="Schneeberger K."/>
        </authorList>
    </citation>
    <scope>NUCLEOTIDE SEQUENCE [LARGE SCALE GENOMIC DNA]</scope>
    <source>
        <strain evidence="6">cv. Rojo Pasion</strain>
    </source>
</reference>
<dbReference type="AlphaFoldDB" id="A0A6J5VLF5"/>
<evidence type="ECO:0000313" key="3">
    <source>
        <dbReference type="EMBL" id="CAB4289959.1"/>
    </source>
</evidence>
<reference evidence="3 5" key="2">
    <citation type="submission" date="2020-05" db="EMBL/GenBank/DDBJ databases">
        <authorList>
            <person name="Campoy J."/>
            <person name="Schneeberger K."/>
            <person name="Spophaly S."/>
        </authorList>
    </citation>
    <scope>NUCLEOTIDE SEQUENCE [LARGE SCALE GENOMIC DNA]</scope>
    <source>
        <strain evidence="3">PruArmRojPasFocal</strain>
    </source>
</reference>